<dbReference type="RefSeq" id="XP_004829876.1">
    <property type="nucleotide sequence ID" value="XM_004829819.1"/>
</dbReference>
<evidence type="ECO:0000256" key="5">
    <source>
        <dbReference type="SAM" id="Phobius"/>
    </source>
</evidence>
<dbReference type="AlphaFoldDB" id="L0AXB6"/>
<feature type="transmembrane region" description="Helical" evidence="5">
    <location>
        <begin position="301"/>
        <end position="324"/>
    </location>
</feature>
<dbReference type="GeneID" id="15803915"/>
<keyword evidence="3 5" id="KW-1133">Transmembrane helix</keyword>
<keyword evidence="8" id="KW-1185">Reference proteome</keyword>
<evidence type="ECO:0000313" key="8">
    <source>
        <dbReference type="Proteomes" id="UP000031512"/>
    </source>
</evidence>
<reference evidence="7 8" key="1">
    <citation type="journal article" date="2012" name="BMC Genomics">
        <title>Comparative genomic analysis and phylogenetic position of Theileria equi.</title>
        <authorList>
            <person name="Kappmeyer L.S."/>
            <person name="Thiagarajan M."/>
            <person name="Herndon D.R."/>
            <person name="Ramsay J.D."/>
            <person name="Caler E."/>
            <person name="Djikeng A."/>
            <person name="Gillespie J.J."/>
            <person name="Lau A.O."/>
            <person name="Roalson E.H."/>
            <person name="Silva J.C."/>
            <person name="Silva M.G."/>
            <person name="Suarez C.E."/>
            <person name="Ueti M.W."/>
            <person name="Nene V.M."/>
            <person name="Mealey R.H."/>
            <person name="Knowles D.P."/>
            <person name="Brayton K.A."/>
        </authorList>
    </citation>
    <scope>NUCLEOTIDE SEQUENCE [LARGE SCALE GENOMIC DNA]</scope>
    <source>
        <strain evidence="7 8">WA</strain>
    </source>
</reference>
<evidence type="ECO:0000256" key="4">
    <source>
        <dbReference type="ARBA" id="ARBA00023136"/>
    </source>
</evidence>
<accession>L0AXB6</accession>
<dbReference type="Pfam" id="PF01694">
    <property type="entry name" value="Rhomboid"/>
    <property type="match status" value="1"/>
</dbReference>
<dbReference type="STRING" id="1537102.L0AXB6"/>
<protein>
    <recommendedName>
        <fullName evidence="6">Peptidase S54 rhomboid domain-containing protein</fullName>
    </recommendedName>
</protein>
<dbReference type="GO" id="GO:0004252">
    <property type="term" value="F:serine-type endopeptidase activity"/>
    <property type="evidence" value="ECO:0007669"/>
    <property type="project" value="InterPro"/>
</dbReference>
<feature type="transmembrane region" description="Helical" evidence="5">
    <location>
        <begin position="336"/>
        <end position="353"/>
    </location>
</feature>
<feature type="transmembrane region" description="Helical" evidence="5">
    <location>
        <begin position="212"/>
        <end position="233"/>
    </location>
</feature>
<gene>
    <name evidence="7" type="ORF">BEWA_030630</name>
</gene>
<organism evidence="7 8">
    <name type="scientific">Theileria equi strain WA</name>
    <dbReference type="NCBI Taxonomy" id="1537102"/>
    <lineage>
        <taxon>Eukaryota</taxon>
        <taxon>Sar</taxon>
        <taxon>Alveolata</taxon>
        <taxon>Apicomplexa</taxon>
        <taxon>Aconoidasida</taxon>
        <taxon>Piroplasmida</taxon>
        <taxon>Theileriidae</taxon>
        <taxon>Theileria</taxon>
    </lineage>
</organism>
<feature type="transmembrane region" description="Helical" evidence="5">
    <location>
        <begin position="360"/>
        <end position="376"/>
    </location>
</feature>
<dbReference type="VEuPathDB" id="PiroplasmaDB:BEWA_030630"/>
<sequence>MDETESSSPPSVDNKVNEEIENQVQKLVSRHRKFTREFDKNMEICRTQLDKILTQSANNAPIQLLNSLYDVDLTITKLNEMEEEYEECALCSNTKHAQPVSISNVNEKVSVSLNDTCEDYTNTIMKPMVTMRSMVSMKSKQFFLTPSEKSESINLPESIKKISASQPNTLSDYFVYLVNEKVELPTITSIDYKAIVVKALEFVIQFFPLFKILSVSIAITIIQWLLYIIRVYLYRKSGSTPLDIELESIGFGAFSGKLLRDDLAIYRLFTSTFFHNSLGHLIISTMMHFRFSSVFEKLNGVWTTLLIYFMSSAYGMMAVCWWFPNVLQANGFSGDWGVAGALLSRLFVFPYLVHREHQHFVNIIVSYICLFFLKTIGQGSSIIVSAHILSMISGLCFGIMSNSRLRNGHCFGINSLMVDFVCSLTLLAVPICSIFMLFLVRDG</sequence>
<keyword evidence="2 5" id="KW-0812">Transmembrane</keyword>
<dbReference type="KEGG" id="beq:BEWA_030630"/>
<dbReference type="eggNOG" id="ENOG502QXBK">
    <property type="taxonomic scope" value="Eukaryota"/>
</dbReference>
<dbReference type="Gene3D" id="1.20.1540.10">
    <property type="entry name" value="Rhomboid-like"/>
    <property type="match status" value="1"/>
</dbReference>
<evidence type="ECO:0000256" key="3">
    <source>
        <dbReference type="ARBA" id="ARBA00022989"/>
    </source>
</evidence>
<name>L0AXB6_THEEQ</name>
<dbReference type="InterPro" id="IPR035952">
    <property type="entry name" value="Rhomboid-like_sf"/>
</dbReference>
<dbReference type="GO" id="GO:0016020">
    <property type="term" value="C:membrane"/>
    <property type="evidence" value="ECO:0007669"/>
    <property type="project" value="UniProtKB-SubCell"/>
</dbReference>
<dbReference type="SUPFAM" id="SSF144091">
    <property type="entry name" value="Rhomboid-like"/>
    <property type="match status" value="1"/>
</dbReference>
<dbReference type="EMBL" id="CP001669">
    <property type="protein sequence ID" value="AFZ80210.1"/>
    <property type="molecule type" value="Genomic_DNA"/>
</dbReference>
<dbReference type="InterPro" id="IPR022764">
    <property type="entry name" value="Peptidase_S54_rhomboid_dom"/>
</dbReference>
<evidence type="ECO:0000256" key="2">
    <source>
        <dbReference type="ARBA" id="ARBA00022692"/>
    </source>
</evidence>
<comment type="subcellular location">
    <subcellularLocation>
        <location evidence="1">Membrane</location>
        <topology evidence="1">Multi-pass membrane protein</topology>
    </subcellularLocation>
</comment>
<feature type="transmembrane region" description="Helical" evidence="5">
    <location>
        <begin position="382"/>
        <end position="400"/>
    </location>
</feature>
<keyword evidence="4 5" id="KW-0472">Membrane</keyword>
<feature type="transmembrane region" description="Helical" evidence="5">
    <location>
        <begin position="420"/>
        <end position="440"/>
    </location>
</feature>
<dbReference type="Proteomes" id="UP000031512">
    <property type="component" value="Chromosome 1"/>
</dbReference>
<feature type="domain" description="Peptidase S54 rhomboid" evidence="6">
    <location>
        <begin position="265"/>
        <end position="400"/>
    </location>
</feature>
<evidence type="ECO:0000313" key="7">
    <source>
        <dbReference type="EMBL" id="AFZ80210.1"/>
    </source>
</evidence>
<evidence type="ECO:0000259" key="6">
    <source>
        <dbReference type="Pfam" id="PF01694"/>
    </source>
</evidence>
<evidence type="ECO:0000256" key="1">
    <source>
        <dbReference type="ARBA" id="ARBA00004141"/>
    </source>
</evidence>
<dbReference type="OrthoDB" id="360314at2759"/>
<proteinExistence type="predicted"/>